<keyword evidence="2" id="KW-1185">Reference proteome</keyword>
<dbReference type="Proteomes" id="UP000215005">
    <property type="component" value="Chromosome"/>
</dbReference>
<evidence type="ECO:0000313" key="2">
    <source>
        <dbReference type="Proteomes" id="UP000215005"/>
    </source>
</evidence>
<dbReference type="OrthoDB" id="2030441at2"/>
<proteinExistence type="predicted"/>
<dbReference type="EMBL" id="CP022753">
    <property type="protein sequence ID" value="ASU86259.1"/>
    <property type="molecule type" value="Genomic_DNA"/>
</dbReference>
<dbReference type="AlphaFoldDB" id="A0A223SE37"/>
<sequence>MIRDLLGEPDHTRPNPIFRSGAPMALYRVSRVEDAEAGSDFTRRAEQAARRAAAARHNAQRRRDATLEMIRAAPIDVPDMDRRLLAERAVAHRNRRVDSDAEDPGLFPFPARVEDVPTAVRHRWEVNYLRHARTPYDSLLADLRGRVGRVQAELLLRRRIYAAIAACYPDLSEECDRQLARRIIIDRDEPP</sequence>
<gene>
    <name evidence="1" type="ORF">CDO52_15975</name>
</gene>
<reference evidence="1 2" key="1">
    <citation type="submission" date="2017-08" db="EMBL/GenBank/DDBJ databases">
        <title>The complete genome sequence of Nocardiopsis gilva YIM 90087.</title>
        <authorList>
            <person name="Yin M."/>
            <person name="Tang S."/>
        </authorList>
    </citation>
    <scope>NUCLEOTIDE SEQUENCE [LARGE SCALE GENOMIC DNA]</scope>
    <source>
        <strain evidence="1 2">YIM 90087</strain>
    </source>
</reference>
<accession>A0A223SE37</accession>
<evidence type="ECO:0000313" key="1">
    <source>
        <dbReference type="EMBL" id="ASU86259.1"/>
    </source>
</evidence>
<dbReference type="KEGG" id="ngv:CDO52_15975"/>
<protein>
    <submittedName>
        <fullName evidence="1">Uncharacterized protein</fullName>
    </submittedName>
</protein>
<organism evidence="1 2">
    <name type="scientific">Nocardiopsis gilva YIM 90087</name>
    <dbReference type="NCBI Taxonomy" id="1235441"/>
    <lineage>
        <taxon>Bacteria</taxon>
        <taxon>Bacillati</taxon>
        <taxon>Actinomycetota</taxon>
        <taxon>Actinomycetes</taxon>
        <taxon>Streptosporangiales</taxon>
        <taxon>Nocardiopsidaceae</taxon>
        <taxon>Nocardiopsis</taxon>
    </lineage>
</organism>
<name>A0A223SE37_9ACTN</name>